<protein>
    <recommendedName>
        <fullName evidence="3">DDE-1 domain-containing protein</fullName>
    </recommendedName>
</protein>
<evidence type="ECO:0000313" key="2">
    <source>
        <dbReference type="Proteomes" id="UP000709295"/>
    </source>
</evidence>
<reference evidence="1" key="1">
    <citation type="submission" date="2021-01" db="EMBL/GenBank/DDBJ databases">
        <title>Phytophthora aleatoria, a newly-described species from Pinus radiata is distinct from Phytophthora cactorum isolates based on comparative genomics.</title>
        <authorList>
            <person name="Mcdougal R."/>
            <person name="Panda P."/>
            <person name="Williams N."/>
            <person name="Studholme D.J."/>
        </authorList>
    </citation>
    <scope>NUCLEOTIDE SEQUENCE</scope>
    <source>
        <strain evidence="1">NZFS 4037</strain>
    </source>
</reference>
<accession>A0A8J5LV42</accession>
<sequence length="85" mass="9665">MKKIAKRGEKIVWVRCSGASKERVTTMLLGDSGGNKYTPFVVMKAKPSKIKNTRTKHQGQEWVQCSDLERHQGDFSEQLLGCLRQ</sequence>
<proteinExistence type="predicted"/>
<dbReference type="AlphaFoldDB" id="A0A8J5LV42"/>
<dbReference type="Proteomes" id="UP000709295">
    <property type="component" value="Unassembled WGS sequence"/>
</dbReference>
<organism evidence="1 2">
    <name type="scientific">Phytophthora aleatoria</name>
    <dbReference type="NCBI Taxonomy" id="2496075"/>
    <lineage>
        <taxon>Eukaryota</taxon>
        <taxon>Sar</taxon>
        <taxon>Stramenopiles</taxon>
        <taxon>Oomycota</taxon>
        <taxon>Peronosporomycetes</taxon>
        <taxon>Peronosporales</taxon>
        <taxon>Peronosporaceae</taxon>
        <taxon>Phytophthora</taxon>
    </lineage>
</organism>
<comment type="caution">
    <text evidence="1">The sequence shown here is derived from an EMBL/GenBank/DDBJ whole genome shotgun (WGS) entry which is preliminary data.</text>
</comment>
<name>A0A8J5LV42_9STRA</name>
<gene>
    <name evidence="1" type="ORF">JG688_00017771</name>
</gene>
<evidence type="ECO:0000313" key="1">
    <source>
        <dbReference type="EMBL" id="KAG6943114.1"/>
    </source>
</evidence>
<keyword evidence="2" id="KW-1185">Reference proteome</keyword>
<dbReference type="EMBL" id="JAENGY010002842">
    <property type="protein sequence ID" value="KAG6943114.1"/>
    <property type="molecule type" value="Genomic_DNA"/>
</dbReference>
<evidence type="ECO:0008006" key="3">
    <source>
        <dbReference type="Google" id="ProtNLM"/>
    </source>
</evidence>